<keyword evidence="1" id="KW-1133">Transmembrane helix</keyword>
<gene>
    <name evidence="2" type="ORF">Fcan01_21653</name>
</gene>
<comment type="caution">
    <text evidence="2">The sequence shown here is derived from an EMBL/GenBank/DDBJ whole genome shotgun (WGS) entry which is preliminary data.</text>
</comment>
<dbReference type="AlphaFoldDB" id="A0A226DEH5"/>
<organism evidence="2 3">
    <name type="scientific">Folsomia candida</name>
    <name type="common">Springtail</name>
    <dbReference type="NCBI Taxonomy" id="158441"/>
    <lineage>
        <taxon>Eukaryota</taxon>
        <taxon>Metazoa</taxon>
        <taxon>Ecdysozoa</taxon>
        <taxon>Arthropoda</taxon>
        <taxon>Hexapoda</taxon>
        <taxon>Collembola</taxon>
        <taxon>Entomobryomorpha</taxon>
        <taxon>Isotomoidea</taxon>
        <taxon>Isotomidae</taxon>
        <taxon>Proisotominae</taxon>
        <taxon>Folsomia</taxon>
    </lineage>
</organism>
<keyword evidence="1" id="KW-0812">Transmembrane</keyword>
<sequence>MCKHKLRNMLKPRTLKMIAFWETGFWPVMCGWIVIMFTKRESEDEFALDSEEHQLIIHQHNEDWEKGLWFHSITCFLYAPIAGLLFLGVKNRSRFCVVLWMIFYILTSIIRIWALVTFQHAYIWLRWFEFYWILRIYFLLCAFHYCLDLWAEHATAEHLDPPLLLPTDDPRSWRGAHNYPEHPLTLDQRATVFGTGRHTPMHLDWRFVVHPFPTWYESQDEHGNSMLVVDNSAYNPDTR</sequence>
<feature type="transmembrane region" description="Helical" evidence="1">
    <location>
        <begin position="130"/>
        <end position="147"/>
    </location>
</feature>
<feature type="transmembrane region" description="Helical" evidence="1">
    <location>
        <begin position="68"/>
        <end position="89"/>
    </location>
</feature>
<reference evidence="2 3" key="1">
    <citation type="submission" date="2015-12" db="EMBL/GenBank/DDBJ databases">
        <title>The genome of Folsomia candida.</title>
        <authorList>
            <person name="Faddeeva A."/>
            <person name="Derks M.F."/>
            <person name="Anvar Y."/>
            <person name="Smit S."/>
            <person name="Van Straalen N."/>
            <person name="Roelofs D."/>
        </authorList>
    </citation>
    <scope>NUCLEOTIDE SEQUENCE [LARGE SCALE GENOMIC DNA]</scope>
    <source>
        <strain evidence="2 3">VU population</strain>
        <tissue evidence="2">Whole body</tissue>
    </source>
</reference>
<evidence type="ECO:0000313" key="2">
    <source>
        <dbReference type="EMBL" id="OXA43583.1"/>
    </source>
</evidence>
<accession>A0A226DEH5</accession>
<dbReference type="EMBL" id="LNIX01000021">
    <property type="protein sequence ID" value="OXA43583.1"/>
    <property type="molecule type" value="Genomic_DNA"/>
</dbReference>
<feature type="transmembrane region" description="Helical" evidence="1">
    <location>
        <begin position="20"/>
        <end position="38"/>
    </location>
</feature>
<feature type="transmembrane region" description="Helical" evidence="1">
    <location>
        <begin position="96"/>
        <end position="118"/>
    </location>
</feature>
<keyword evidence="3" id="KW-1185">Reference proteome</keyword>
<protein>
    <submittedName>
        <fullName evidence="2">Uncharacterized protein</fullName>
    </submittedName>
</protein>
<name>A0A226DEH5_FOLCA</name>
<evidence type="ECO:0000313" key="3">
    <source>
        <dbReference type="Proteomes" id="UP000198287"/>
    </source>
</evidence>
<proteinExistence type="predicted"/>
<dbReference type="Proteomes" id="UP000198287">
    <property type="component" value="Unassembled WGS sequence"/>
</dbReference>
<keyword evidence="1" id="KW-0472">Membrane</keyword>
<evidence type="ECO:0000256" key="1">
    <source>
        <dbReference type="SAM" id="Phobius"/>
    </source>
</evidence>